<proteinExistence type="predicted"/>
<evidence type="ECO:0000313" key="1">
    <source>
        <dbReference type="EMBL" id="KYN00087.1"/>
    </source>
</evidence>
<dbReference type="Proteomes" id="UP000078542">
    <property type="component" value="Unassembled WGS sequence"/>
</dbReference>
<reference evidence="1 2" key="1">
    <citation type="submission" date="2016-03" db="EMBL/GenBank/DDBJ databases">
        <title>Cyphomyrmex costatus WGS genome.</title>
        <authorList>
            <person name="Nygaard S."/>
            <person name="Hu H."/>
            <person name="Boomsma J."/>
            <person name="Zhang G."/>
        </authorList>
    </citation>
    <scope>NUCLEOTIDE SEQUENCE [LARGE SCALE GENOMIC DNA]</scope>
    <source>
        <strain evidence="1">MS0001</strain>
        <tissue evidence="1">Whole body</tissue>
    </source>
</reference>
<protein>
    <submittedName>
        <fullName evidence="1">Uncharacterized protein</fullName>
    </submittedName>
</protein>
<dbReference type="EMBL" id="KQ977754">
    <property type="protein sequence ID" value="KYN00087.1"/>
    <property type="molecule type" value="Genomic_DNA"/>
</dbReference>
<accession>A0A195CI32</accession>
<gene>
    <name evidence="1" type="ORF">ALC62_09149</name>
</gene>
<evidence type="ECO:0000313" key="2">
    <source>
        <dbReference type="Proteomes" id="UP000078542"/>
    </source>
</evidence>
<sequence length="258" mass="29337">MQAVSGATTHSSLRPGLRSSLECKWSRRGEMRGEARNIVIEKRKDTESMLNRPFVRNKSATHGKKKNKYPYRYPIFLASNSCVDRSKDIGMYDINVVYNVDEFRCNARDNHYVSNVSGRAAANPDFFRPPFLLKSCNVSARSTRRLGSATFRKFAPHAGLVQLAPGVLERTGIREFNVFSNELNCKTTSPPGRFEIEYLGDVEFLLDVYRKRDDNPAISDTGNKTPPSSKRLFSWLESRRLRAHRVVVASVHPSEAKY</sequence>
<keyword evidence="2" id="KW-1185">Reference proteome</keyword>
<dbReference type="AlphaFoldDB" id="A0A195CI32"/>
<name>A0A195CI32_9HYME</name>
<organism evidence="1 2">
    <name type="scientific">Cyphomyrmex costatus</name>
    <dbReference type="NCBI Taxonomy" id="456900"/>
    <lineage>
        <taxon>Eukaryota</taxon>
        <taxon>Metazoa</taxon>
        <taxon>Ecdysozoa</taxon>
        <taxon>Arthropoda</taxon>
        <taxon>Hexapoda</taxon>
        <taxon>Insecta</taxon>
        <taxon>Pterygota</taxon>
        <taxon>Neoptera</taxon>
        <taxon>Endopterygota</taxon>
        <taxon>Hymenoptera</taxon>
        <taxon>Apocrita</taxon>
        <taxon>Aculeata</taxon>
        <taxon>Formicoidea</taxon>
        <taxon>Formicidae</taxon>
        <taxon>Myrmicinae</taxon>
        <taxon>Cyphomyrmex</taxon>
    </lineage>
</organism>